<evidence type="ECO:0000313" key="3">
    <source>
        <dbReference type="Proteomes" id="UP000278437"/>
    </source>
</evidence>
<reference evidence="3" key="1">
    <citation type="submission" date="2017-03" db="EMBL/GenBank/DDBJ databases">
        <title>Full genome sequence of a non-lethal Shewanella isolate that potentiates virulence of Vibio parahaemolyticus causing acute hepatopancreatic necrosis disease (AHPND) in shrimp.</title>
        <authorList>
            <person name="Prachumwat A."/>
            <person name="Sritunyalucksana K."/>
        </authorList>
    </citation>
    <scope>NUCLEOTIDE SEQUENCE [LARGE SCALE GENOMIC DNA]</scope>
    <source>
        <strain evidence="3">TH2012</strain>
    </source>
</reference>
<evidence type="ECO:0000313" key="2">
    <source>
        <dbReference type="EMBL" id="AZQ10081.1"/>
    </source>
</evidence>
<gene>
    <name evidence="2" type="ORF">STH12_00945</name>
</gene>
<dbReference type="EMBL" id="CP020373">
    <property type="protein sequence ID" value="AZQ10081.1"/>
    <property type="molecule type" value="Genomic_DNA"/>
</dbReference>
<dbReference type="PROSITE" id="PS51257">
    <property type="entry name" value="PROKAR_LIPOPROTEIN"/>
    <property type="match status" value="1"/>
</dbReference>
<keyword evidence="3" id="KW-1185">Reference proteome</keyword>
<name>A0ABM7D138_9GAMM</name>
<evidence type="ECO:0000256" key="1">
    <source>
        <dbReference type="SAM" id="SignalP"/>
    </source>
</evidence>
<accession>A0ABM7D138</accession>
<feature type="signal peptide" evidence="1">
    <location>
        <begin position="1"/>
        <end position="19"/>
    </location>
</feature>
<dbReference type="Proteomes" id="UP000278437">
    <property type="component" value="Chromosome"/>
</dbReference>
<evidence type="ECO:0008006" key="4">
    <source>
        <dbReference type="Google" id="ProtNLM"/>
    </source>
</evidence>
<dbReference type="InterPro" id="IPR039366">
    <property type="entry name" value="Pilotin"/>
</dbReference>
<keyword evidence="1" id="KW-0732">Signal</keyword>
<protein>
    <recommendedName>
        <fullName evidence="4">Lipoprotein</fullName>
    </recommendedName>
</protein>
<proteinExistence type="predicted"/>
<dbReference type="PANTHER" id="PTHR38013:SF1">
    <property type="entry name" value="GLYCOPROTEIN_POLYSACCHARIDE METABOLISM"/>
    <property type="match status" value="1"/>
</dbReference>
<sequence length="137" mass="15009">MMKKWLLSAALPMAAMIGAAGLTGCASTENNVEISGSVWFRERIALPPESVLTVQVQDVSRMDVAAEVLGEMAVTVQAVPKDFLFVFKRDQFKPGHTYAIGARITKDDKLLFINTQSYTVDLNQPTGMSVMLEKVGR</sequence>
<dbReference type="Pfam" id="PF09619">
    <property type="entry name" value="YscW"/>
    <property type="match status" value="1"/>
</dbReference>
<dbReference type="InterPro" id="IPR053196">
    <property type="entry name" value="Lipoprotein_YbaY-like"/>
</dbReference>
<feature type="chain" id="PRO_5046966814" description="Lipoprotein" evidence="1">
    <location>
        <begin position="20"/>
        <end position="137"/>
    </location>
</feature>
<dbReference type="PANTHER" id="PTHR38013">
    <property type="entry name" value="GLYCOPROTEIN/POLYSACCHARIDE METABOLISM"/>
    <property type="match status" value="1"/>
</dbReference>
<organism evidence="2 3">
    <name type="scientific">Shewanella khirikhana</name>
    <dbReference type="NCBI Taxonomy" id="1965282"/>
    <lineage>
        <taxon>Bacteria</taxon>
        <taxon>Pseudomonadati</taxon>
        <taxon>Pseudomonadota</taxon>
        <taxon>Gammaproteobacteria</taxon>
        <taxon>Alteromonadales</taxon>
        <taxon>Shewanellaceae</taxon>
        <taxon>Shewanella</taxon>
    </lineage>
</organism>